<comment type="caution">
    <text evidence="2">The sequence shown here is derived from an EMBL/GenBank/DDBJ whole genome shotgun (WGS) entry which is preliminary data.</text>
</comment>
<dbReference type="InterPro" id="IPR036188">
    <property type="entry name" value="FAD/NAD-bd_sf"/>
</dbReference>
<dbReference type="PANTHER" id="PTHR42685">
    <property type="entry name" value="GERANYLGERANYL DIPHOSPHATE REDUCTASE"/>
    <property type="match status" value="1"/>
</dbReference>
<accession>A0ABP8EP89</accession>
<evidence type="ECO:0000313" key="2">
    <source>
        <dbReference type="EMBL" id="GAA4285798.1"/>
    </source>
</evidence>
<dbReference type="InterPro" id="IPR050407">
    <property type="entry name" value="Geranylgeranyl_reductase"/>
</dbReference>
<evidence type="ECO:0000259" key="1">
    <source>
        <dbReference type="Pfam" id="PF01494"/>
    </source>
</evidence>
<reference evidence="3" key="1">
    <citation type="journal article" date="2019" name="Int. J. Syst. Evol. Microbiol.">
        <title>The Global Catalogue of Microorganisms (GCM) 10K type strain sequencing project: providing services to taxonomists for standard genome sequencing and annotation.</title>
        <authorList>
            <consortium name="The Broad Institute Genomics Platform"/>
            <consortium name="The Broad Institute Genome Sequencing Center for Infectious Disease"/>
            <person name="Wu L."/>
            <person name="Ma J."/>
        </authorList>
    </citation>
    <scope>NUCLEOTIDE SEQUENCE [LARGE SCALE GENOMIC DNA]</scope>
    <source>
        <strain evidence="3">JCM 17459</strain>
    </source>
</reference>
<protein>
    <submittedName>
        <fullName evidence="2">NAD(P)/FAD-dependent oxidoreductase</fullName>
    </submittedName>
</protein>
<dbReference type="SUPFAM" id="SSF51905">
    <property type="entry name" value="FAD/NAD(P)-binding domain"/>
    <property type="match status" value="1"/>
</dbReference>
<sequence>MTDLVVAGGGPAGLATALHAARAGLSVVVREPRPAPIDKACGEGLMPAAVARLAALGVDPAGRELRGIRYLSDGAAAEARFAVGPGRGVRRTVLQAALREAVDAAGVRVEPAKVVDVVQHASGVEVDGTPAAHLVVADGLHSPLRHRLGLGAPARGPRRFGLRRHVQVAPWTDLVEVHWADRAEAYVTPVGPGEVGVALLTSDRRPYADQLAAFPALLERIGGAPATSTVRGAGPLRQRTRRRVSGRVLLVGDAGGYIDALTGEGVSLALAQAEAAVDAVVAGRPDDYEARWRQIVRRYRLLTEALVLAASVPPLRRALVPTARALPGVFDAAVQQIGR</sequence>
<name>A0ABP8EP89_9MICO</name>
<organism evidence="2 3">
    <name type="scientific">Georgenia daeguensis</name>
    <dbReference type="NCBI Taxonomy" id="908355"/>
    <lineage>
        <taxon>Bacteria</taxon>
        <taxon>Bacillati</taxon>
        <taxon>Actinomycetota</taxon>
        <taxon>Actinomycetes</taxon>
        <taxon>Micrococcales</taxon>
        <taxon>Bogoriellaceae</taxon>
        <taxon>Georgenia</taxon>
    </lineage>
</organism>
<gene>
    <name evidence="2" type="ORF">GCM10022262_01570</name>
</gene>
<dbReference type="Gene3D" id="3.50.50.60">
    <property type="entry name" value="FAD/NAD(P)-binding domain"/>
    <property type="match status" value="1"/>
</dbReference>
<dbReference type="Pfam" id="PF01494">
    <property type="entry name" value="FAD_binding_3"/>
    <property type="match status" value="1"/>
</dbReference>
<dbReference type="PRINTS" id="PR00420">
    <property type="entry name" value="RNGMNOXGNASE"/>
</dbReference>
<dbReference type="EMBL" id="BAABBA010000001">
    <property type="protein sequence ID" value="GAA4285798.1"/>
    <property type="molecule type" value="Genomic_DNA"/>
</dbReference>
<dbReference type="InterPro" id="IPR002938">
    <property type="entry name" value="FAD-bd"/>
</dbReference>
<keyword evidence="3" id="KW-1185">Reference proteome</keyword>
<proteinExistence type="predicted"/>
<dbReference type="Proteomes" id="UP001499841">
    <property type="component" value="Unassembled WGS sequence"/>
</dbReference>
<feature type="domain" description="FAD-binding" evidence="1">
    <location>
        <begin position="2"/>
        <end position="273"/>
    </location>
</feature>
<dbReference type="RefSeq" id="WP_345036531.1">
    <property type="nucleotide sequence ID" value="NZ_BAABBA010000001.1"/>
</dbReference>
<evidence type="ECO:0000313" key="3">
    <source>
        <dbReference type="Proteomes" id="UP001499841"/>
    </source>
</evidence>
<dbReference type="PANTHER" id="PTHR42685:SF19">
    <property type="entry name" value="POSSIBLE OXIDOREDUCTASE"/>
    <property type="match status" value="1"/>
</dbReference>